<dbReference type="EMBL" id="LAZR01008697">
    <property type="protein sequence ID" value="KKM77106.1"/>
    <property type="molecule type" value="Genomic_DNA"/>
</dbReference>
<evidence type="ECO:0000313" key="1">
    <source>
        <dbReference type="EMBL" id="KKM77106.1"/>
    </source>
</evidence>
<comment type="caution">
    <text evidence="1">The sequence shown here is derived from an EMBL/GenBank/DDBJ whole genome shotgun (WGS) entry which is preliminary data.</text>
</comment>
<feature type="non-terminal residue" evidence="1">
    <location>
        <position position="74"/>
    </location>
</feature>
<accession>A0A0F9KQT9</accession>
<protein>
    <recommendedName>
        <fullName evidence="2">HIT domain-containing protein</fullName>
    </recommendedName>
</protein>
<dbReference type="AlphaFoldDB" id="A0A0F9KQT9"/>
<gene>
    <name evidence="1" type="ORF">LCGC14_1373450</name>
</gene>
<proteinExistence type="predicted"/>
<organism evidence="1">
    <name type="scientific">marine sediment metagenome</name>
    <dbReference type="NCBI Taxonomy" id="412755"/>
    <lineage>
        <taxon>unclassified sequences</taxon>
        <taxon>metagenomes</taxon>
        <taxon>ecological metagenomes</taxon>
    </lineage>
</organism>
<reference evidence="1" key="1">
    <citation type="journal article" date="2015" name="Nature">
        <title>Complex archaea that bridge the gap between prokaryotes and eukaryotes.</title>
        <authorList>
            <person name="Spang A."/>
            <person name="Saw J.H."/>
            <person name="Jorgensen S.L."/>
            <person name="Zaremba-Niedzwiedzka K."/>
            <person name="Martijn J."/>
            <person name="Lind A.E."/>
            <person name="van Eijk R."/>
            <person name="Schleper C."/>
            <person name="Guy L."/>
            <person name="Ettema T.J."/>
        </authorList>
    </citation>
    <scope>NUCLEOTIDE SEQUENCE</scope>
</reference>
<name>A0A0F9KQT9_9ZZZZ</name>
<sequence>MAAKYVAKLLDTKLDDVSRTGLIFEGSGIDHAHIKLIPMHGTANISKWNPTTTYLDKYFKKYEGYLSSHESLRK</sequence>
<evidence type="ECO:0008006" key="2">
    <source>
        <dbReference type="Google" id="ProtNLM"/>
    </source>
</evidence>